<accession>A0A137PJA4</accession>
<evidence type="ECO:0000313" key="3">
    <source>
        <dbReference type="Proteomes" id="UP000070444"/>
    </source>
</evidence>
<name>A0A137PJA4_CONC2</name>
<evidence type="ECO:0000313" key="2">
    <source>
        <dbReference type="EMBL" id="KXN75082.1"/>
    </source>
</evidence>
<feature type="non-terminal residue" evidence="2">
    <location>
        <position position="52"/>
    </location>
</feature>
<feature type="compositionally biased region" description="Polar residues" evidence="1">
    <location>
        <begin position="1"/>
        <end position="20"/>
    </location>
</feature>
<dbReference type="Proteomes" id="UP000070444">
    <property type="component" value="Unassembled WGS sequence"/>
</dbReference>
<proteinExistence type="predicted"/>
<sequence>MINNEENWLPPYSSTPSISQRPPPPYFNSSTTEVCQVSLPPSASLPPPAIST</sequence>
<keyword evidence="3" id="KW-1185">Reference proteome</keyword>
<evidence type="ECO:0000256" key="1">
    <source>
        <dbReference type="SAM" id="MobiDB-lite"/>
    </source>
</evidence>
<gene>
    <name evidence="2" type="ORF">CONCODRAFT_76577</name>
</gene>
<protein>
    <submittedName>
        <fullName evidence="2">Uncharacterized protein</fullName>
    </submittedName>
</protein>
<feature type="region of interest" description="Disordered" evidence="1">
    <location>
        <begin position="1"/>
        <end position="31"/>
    </location>
</feature>
<dbReference type="AlphaFoldDB" id="A0A137PJA4"/>
<dbReference type="EMBL" id="KQ964418">
    <property type="protein sequence ID" value="KXN75082.1"/>
    <property type="molecule type" value="Genomic_DNA"/>
</dbReference>
<organism evidence="2 3">
    <name type="scientific">Conidiobolus coronatus (strain ATCC 28846 / CBS 209.66 / NRRL 28638)</name>
    <name type="common">Delacroixia coronata</name>
    <dbReference type="NCBI Taxonomy" id="796925"/>
    <lineage>
        <taxon>Eukaryota</taxon>
        <taxon>Fungi</taxon>
        <taxon>Fungi incertae sedis</taxon>
        <taxon>Zoopagomycota</taxon>
        <taxon>Entomophthoromycotina</taxon>
        <taxon>Entomophthoromycetes</taxon>
        <taxon>Entomophthorales</taxon>
        <taxon>Ancylistaceae</taxon>
        <taxon>Conidiobolus</taxon>
    </lineage>
</organism>
<reference evidence="2 3" key="1">
    <citation type="journal article" date="2015" name="Genome Biol. Evol.">
        <title>Phylogenomic analyses indicate that early fungi evolved digesting cell walls of algal ancestors of land plants.</title>
        <authorList>
            <person name="Chang Y."/>
            <person name="Wang S."/>
            <person name="Sekimoto S."/>
            <person name="Aerts A.L."/>
            <person name="Choi C."/>
            <person name="Clum A."/>
            <person name="LaButti K.M."/>
            <person name="Lindquist E.A."/>
            <person name="Yee Ngan C."/>
            <person name="Ohm R.A."/>
            <person name="Salamov A.A."/>
            <person name="Grigoriev I.V."/>
            <person name="Spatafora J.W."/>
            <person name="Berbee M.L."/>
        </authorList>
    </citation>
    <scope>NUCLEOTIDE SEQUENCE [LARGE SCALE GENOMIC DNA]</scope>
    <source>
        <strain evidence="2 3">NRRL 28638</strain>
    </source>
</reference>